<protein>
    <submittedName>
        <fullName evidence="1">Uncharacterized protein</fullName>
    </submittedName>
</protein>
<comment type="caution">
    <text evidence="1">The sequence shown here is derived from an EMBL/GenBank/DDBJ whole genome shotgun (WGS) entry which is preliminary data.</text>
</comment>
<dbReference type="RefSeq" id="WP_250917822.1">
    <property type="nucleotide sequence ID" value="NZ_JAMQAW010000003.1"/>
</dbReference>
<accession>A0ABT0UHE2</accession>
<keyword evidence="2" id="KW-1185">Reference proteome</keyword>
<evidence type="ECO:0000313" key="2">
    <source>
        <dbReference type="Proteomes" id="UP001431429"/>
    </source>
</evidence>
<gene>
    <name evidence="1" type="ORF">NBG84_03880</name>
</gene>
<reference evidence="1" key="1">
    <citation type="submission" date="2022-06" db="EMBL/GenBank/DDBJ databases">
        <title>Genome public.</title>
        <authorList>
            <person name="Sun Q."/>
        </authorList>
    </citation>
    <scope>NUCLEOTIDE SEQUENCE</scope>
    <source>
        <strain evidence="1">CWNU-1</strain>
    </source>
</reference>
<sequence>MFKRVRGFLSISNGARRGYLRTWQEGSTAAAANAWRLPVGPEDLSYHSGTGQLRSLNEYEGNRYVYATAP</sequence>
<evidence type="ECO:0000313" key="1">
    <source>
        <dbReference type="EMBL" id="MCM2387459.1"/>
    </source>
</evidence>
<dbReference type="EMBL" id="JAMQAW010000003">
    <property type="protein sequence ID" value="MCM2387459.1"/>
    <property type="molecule type" value="Genomic_DNA"/>
</dbReference>
<dbReference type="Proteomes" id="UP001431429">
    <property type="component" value="Unassembled WGS sequence"/>
</dbReference>
<name>A0ABT0UHE2_9ACTN</name>
<proteinExistence type="predicted"/>
<organism evidence="1 2">
    <name type="scientific">Streptomyces albipurpureus</name>
    <dbReference type="NCBI Taxonomy" id="2897419"/>
    <lineage>
        <taxon>Bacteria</taxon>
        <taxon>Bacillati</taxon>
        <taxon>Actinomycetota</taxon>
        <taxon>Actinomycetes</taxon>
        <taxon>Kitasatosporales</taxon>
        <taxon>Streptomycetaceae</taxon>
        <taxon>Streptomyces</taxon>
    </lineage>
</organism>